<dbReference type="InterPro" id="IPR052345">
    <property type="entry name" value="Rad_response_metalloprotease"/>
</dbReference>
<sequence>MVEYNPDRIVLMRRLEKKTQAELTEGTGISTAKISKIQNRIVPFTKEDAEKIATCVDYPLSFFSMDDTPTPPTELTYRRSSKTLVREINAVSAEYEIMAGTVRRIAERLRMKSHLQWIDDIAPRDGTPLSMEKINHIAQETRRYLNLADTGPVRNVTRALERVGIAVMPMHSSGEESEYKTTSEGVSNPTLDTPVPVIGYLGRNNTGDRLRFTKVHELGHMILHKYRIHLTRQQMESEAHQFAGAFLMPEDDARAIFAKNDSISTFVDAKAGWGISISALVMRVSALNLIEPKRAKSLQVQISMRGWKKHEPVAVSVESPLLFKQMIGQAYGTVISPTESRIDSFAVSNKLGVPFRYLDLWADGLQEEGRQYGFREPRFKKPEFTASSN</sequence>
<dbReference type="PANTHER" id="PTHR43236">
    <property type="entry name" value="ANTITOXIN HIGA1"/>
    <property type="match status" value="1"/>
</dbReference>
<comment type="similarity">
    <text evidence="1">Belongs to the short-chain fatty acyl-CoA assimilation regulator (ScfR) family.</text>
</comment>
<feature type="domain" description="IrrE N-terminal-like" evidence="2">
    <location>
        <begin position="161"/>
        <end position="285"/>
    </location>
</feature>
<reference evidence="3 4" key="1">
    <citation type="journal article" date="2016" name="Sci. Rep.">
        <title>Evaluation of genetic diversity among strains of the human gut commensal Bifidobacterium adolescentis.</title>
        <authorList>
            <person name="Duranti S."/>
            <person name="Milani C."/>
            <person name="Lugli G.A."/>
            <person name="Mancabelli L."/>
            <person name="Turroni F."/>
            <person name="Ferrario C."/>
            <person name="Mangifesta M."/>
            <person name="Viappiani A."/>
            <person name="Sanchez B."/>
            <person name="Margolles A."/>
            <person name="van Sinderen D."/>
            <person name="Ventura M."/>
        </authorList>
    </citation>
    <scope>NUCLEOTIDE SEQUENCE [LARGE SCALE GENOMIC DNA]</scope>
    <source>
        <strain evidence="3 4">AD2-8</strain>
    </source>
</reference>
<dbReference type="PANTHER" id="PTHR43236:SF1">
    <property type="entry name" value="BLL7220 PROTEIN"/>
    <property type="match status" value="1"/>
</dbReference>
<dbReference type="InterPro" id="IPR010359">
    <property type="entry name" value="IrrE_HExxH"/>
</dbReference>
<evidence type="ECO:0000259" key="2">
    <source>
        <dbReference type="Pfam" id="PF06114"/>
    </source>
</evidence>
<dbReference type="RefSeq" id="WP_085408312.1">
    <property type="nucleotide sequence ID" value="NZ_LNKF01000002.1"/>
</dbReference>
<dbReference type="Proteomes" id="UP000193664">
    <property type="component" value="Unassembled WGS sequence"/>
</dbReference>
<evidence type="ECO:0000256" key="1">
    <source>
        <dbReference type="ARBA" id="ARBA00007227"/>
    </source>
</evidence>
<dbReference type="AlphaFoldDB" id="A0A1X2ZMG9"/>
<dbReference type="GO" id="GO:0003677">
    <property type="term" value="F:DNA binding"/>
    <property type="evidence" value="ECO:0007669"/>
    <property type="project" value="UniProtKB-KW"/>
</dbReference>
<dbReference type="InterPro" id="IPR001387">
    <property type="entry name" value="Cro/C1-type_HTH"/>
</dbReference>
<protein>
    <submittedName>
        <fullName evidence="3">DNA-binding protein</fullName>
    </submittedName>
</protein>
<dbReference type="SUPFAM" id="SSF47413">
    <property type="entry name" value="lambda repressor-like DNA-binding domains"/>
    <property type="match status" value="1"/>
</dbReference>
<dbReference type="EMBL" id="LNKF01000002">
    <property type="protein sequence ID" value="OSG95635.1"/>
    <property type="molecule type" value="Genomic_DNA"/>
</dbReference>
<dbReference type="Pfam" id="PF06114">
    <property type="entry name" value="Peptidase_M78"/>
    <property type="match status" value="1"/>
</dbReference>
<gene>
    <name evidence="3" type="ORF">AD0028_0875</name>
</gene>
<proteinExistence type="inferred from homology"/>
<dbReference type="Gene3D" id="1.10.260.40">
    <property type="entry name" value="lambda repressor-like DNA-binding domains"/>
    <property type="match status" value="1"/>
</dbReference>
<comment type="caution">
    <text evidence="3">The sequence shown here is derived from an EMBL/GenBank/DDBJ whole genome shotgun (WGS) entry which is preliminary data.</text>
</comment>
<dbReference type="InterPro" id="IPR010982">
    <property type="entry name" value="Lambda_DNA-bd_dom_sf"/>
</dbReference>
<name>A0A1X2ZMG9_BIFAD</name>
<organism evidence="3 4">
    <name type="scientific">Bifidobacterium adolescentis</name>
    <dbReference type="NCBI Taxonomy" id="1680"/>
    <lineage>
        <taxon>Bacteria</taxon>
        <taxon>Bacillati</taxon>
        <taxon>Actinomycetota</taxon>
        <taxon>Actinomycetes</taxon>
        <taxon>Bifidobacteriales</taxon>
        <taxon>Bifidobacteriaceae</taxon>
        <taxon>Bifidobacterium</taxon>
    </lineage>
</organism>
<accession>A0A1X2ZMG9</accession>
<dbReference type="Gene3D" id="1.10.10.2910">
    <property type="match status" value="1"/>
</dbReference>
<dbReference type="CDD" id="cd00093">
    <property type="entry name" value="HTH_XRE"/>
    <property type="match status" value="1"/>
</dbReference>
<keyword evidence="3" id="KW-0238">DNA-binding</keyword>
<evidence type="ECO:0000313" key="3">
    <source>
        <dbReference type="EMBL" id="OSG95635.1"/>
    </source>
</evidence>
<evidence type="ECO:0000313" key="4">
    <source>
        <dbReference type="Proteomes" id="UP000193664"/>
    </source>
</evidence>